<comment type="caution">
    <text evidence="9">The sequence shown here is derived from an EMBL/GenBank/DDBJ whole genome shotgun (WGS) entry which is preliminary data.</text>
</comment>
<dbReference type="InterPro" id="IPR051673">
    <property type="entry name" value="SSDNA_exonuclease_RecJ"/>
</dbReference>
<evidence type="ECO:0000256" key="5">
    <source>
        <dbReference type="ARBA" id="ARBA00022839"/>
    </source>
</evidence>
<evidence type="ECO:0000259" key="6">
    <source>
        <dbReference type="Pfam" id="PF01368"/>
    </source>
</evidence>
<dbReference type="NCBIfam" id="TIGR00644">
    <property type="entry name" value="recJ"/>
    <property type="match status" value="1"/>
</dbReference>
<dbReference type="SUPFAM" id="SSF64182">
    <property type="entry name" value="DHH phosphoesterases"/>
    <property type="match status" value="1"/>
</dbReference>
<dbReference type="InterPro" id="IPR003156">
    <property type="entry name" value="DHHA1_dom"/>
</dbReference>
<dbReference type="PANTHER" id="PTHR30255:SF2">
    <property type="entry name" value="SINGLE-STRANDED-DNA-SPECIFIC EXONUCLEASE RECJ"/>
    <property type="match status" value="1"/>
</dbReference>
<proteinExistence type="inferred from homology"/>
<dbReference type="GO" id="GO:0006281">
    <property type="term" value="P:DNA repair"/>
    <property type="evidence" value="ECO:0007669"/>
    <property type="project" value="InterPro"/>
</dbReference>
<dbReference type="Gene3D" id="3.10.310.30">
    <property type="match status" value="1"/>
</dbReference>
<keyword evidence="3" id="KW-0540">Nuclease</keyword>
<evidence type="ECO:0000256" key="3">
    <source>
        <dbReference type="ARBA" id="ARBA00022722"/>
    </source>
</evidence>
<organism evidence="9 10">
    <name type="scientific">Cupriavidus yeoncheonensis</name>
    <dbReference type="NCBI Taxonomy" id="1462994"/>
    <lineage>
        <taxon>Bacteria</taxon>
        <taxon>Pseudomonadati</taxon>
        <taxon>Pseudomonadota</taxon>
        <taxon>Betaproteobacteria</taxon>
        <taxon>Burkholderiales</taxon>
        <taxon>Burkholderiaceae</taxon>
        <taxon>Cupriavidus</taxon>
    </lineage>
</organism>
<dbReference type="InterPro" id="IPR004610">
    <property type="entry name" value="RecJ"/>
</dbReference>
<dbReference type="FunFam" id="3.90.1640.30:FF:000001">
    <property type="entry name" value="Single-stranded-DNA-specific exonuclease RecJ"/>
    <property type="match status" value="1"/>
</dbReference>
<evidence type="ECO:0000313" key="10">
    <source>
        <dbReference type="Proteomes" id="UP000672934"/>
    </source>
</evidence>
<comment type="similarity">
    <text evidence="1">Belongs to the RecJ family.</text>
</comment>
<evidence type="ECO:0000313" key="9">
    <source>
        <dbReference type="EMBL" id="CAG2143681.1"/>
    </source>
</evidence>
<dbReference type="Proteomes" id="UP000672934">
    <property type="component" value="Unassembled WGS sequence"/>
</dbReference>
<dbReference type="EMBL" id="CAJPUY010000009">
    <property type="protein sequence ID" value="CAG2143681.1"/>
    <property type="molecule type" value="Genomic_DNA"/>
</dbReference>
<sequence length="565" mass="61141">MTRIAIRPYSAEHASTLAAAGLHPTLARILSARGVARPAELATELPELMPPTAMKGIGHAAEYLADAIAARKRLLIVADYDCDGATACAVGVRGLRMLGAQVDFIVPNRFEYGYGLTPEIVALAARQQPDVIVTVDNGIASVDGVAAANALGIDVVVTDHHLPGSELPAAAVIVNPNQPGCEFPSKNLAGVGVMFYVLLALRAELRRRGAFTPATQPRLDVLLDLVALGTVADVVKLDTNNRILVAQGLRRMRAGRMHPGVAALFRAAGREATRANTFDLGFGLGPRLNAAGRLADMSLGIECLLTDDANRAWEIAQELDGMNRERRDIEAGMQQEALQILEQPLAGPDPSARFTVSIFNDTWHQGVIGIVASRLKDRFHRPTITFAPGDDATIKGSGRSIPGFHLRDALDLVSKRHPGLLVKFGGHAMAAGLTLRADTFEQFQEAFEAVGREWLTDDQLARVIETDGDIEEQCFSPEFVTLLEQQVWGQGFPAPTFCGEFDVLRQSVLKGKHLKLQLGRGRQRFDAIWFNHADELGASAQVAYRLDNNTFNGATRVQLVIEHAQ</sequence>
<keyword evidence="10" id="KW-1185">Reference proteome</keyword>
<dbReference type="AlphaFoldDB" id="A0A916IVL0"/>
<reference evidence="9" key="1">
    <citation type="submission" date="2021-03" db="EMBL/GenBank/DDBJ databases">
        <authorList>
            <person name="Peeters C."/>
        </authorList>
    </citation>
    <scope>NUCLEOTIDE SEQUENCE</scope>
    <source>
        <strain evidence="9">LMG 31506</strain>
    </source>
</reference>
<evidence type="ECO:0000256" key="1">
    <source>
        <dbReference type="ARBA" id="ARBA00005915"/>
    </source>
</evidence>
<dbReference type="Pfam" id="PF17768">
    <property type="entry name" value="RecJ_OB"/>
    <property type="match status" value="1"/>
</dbReference>
<protein>
    <recommendedName>
        <fullName evidence="2">Single-stranded-DNA-specific exonuclease RecJ</fullName>
    </recommendedName>
</protein>
<keyword evidence="4 9" id="KW-0378">Hydrolase</keyword>
<evidence type="ECO:0000259" key="8">
    <source>
        <dbReference type="Pfam" id="PF17768"/>
    </source>
</evidence>
<dbReference type="Gene3D" id="3.90.1640.30">
    <property type="match status" value="1"/>
</dbReference>
<accession>A0A916IVL0</accession>
<feature type="domain" description="RecJ OB" evidence="8">
    <location>
        <begin position="466"/>
        <end position="563"/>
    </location>
</feature>
<dbReference type="Pfam" id="PF01368">
    <property type="entry name" value="DHH"/>
    <property type="match status" value="1"/>
</dbReference>
<dbReference type="GO" id="GO:0003676">
    <property type="term" value="F:nucleic acid binding"/>
    <property type="evidence" value="ECO:0007669"/>
    <property type="project" value="InterPro"/>
</dbReference>
<keyword evidence="5 9" id="KW-0269">Exonuclease</keyword>
<evidence type="ECO:0000259" key="7">
    <source>
        <dbReference type="Pfam" id="PF02272"/>
    </source>
</evidence>
<dbReference type="InterPro" id="IPR041122">
    <property type="entry name" value="RecJ_OB"/>
</dbReference>
<evidence type="ECO:0000256" key="2">
    <source>
        <dbReference type="ARBA" id="ARBA00019841"/>
    </source>
</evidence>
<dbReference type="GO" id="GO:0006310">
    <property type="term" value="P:DNA recombination"/>
    <property type="evidence" value="ECO:0007669"/>
    <property type="project" value="InterPro"/>
</dbReference>
<name>A0A916IVL0_9BURK</name>
<dbReference type="GO" id="GO:0008409">
    <property type="term" value="F:5'-3' exonuclease activity"/>
    <property type="evidence" value="ECO:0007669"/>
    <property type="project" value="InterPro"/>
</dbReference>
<feature type="domain" description="DHHA1" evidence="7">
    <location>
        <begin position="354"/>
        <end position="449"/>
    </location>
</feature>
<dbReference type="PANTHER" id="PTHR30255">
    <property type="entry name" value="SINGLE-STRANDED-DNA-SPECIFIC EXONUCLEASE RECJ"/>
    <property type="match status" value="1"/>
</dbReference>
<dbReference type="InterPro" id="IPR001667">
    <property type="entry name" value="DDH_dom"/>
</dbReference>
<dbReference type="RefSeq" id="WP_211947825.1">
    <property type="nucleotide sequence ID" value="NZ_CAJPUY010000009.1"/>
</dbReference>
<gene>
    <name evidence="9" type="primary">recJ</name>
    <name evidence="9" type="ORF">LMG31506_02880</name>
</gene>
<dbReference type="InterPro" id="IPR038763">
    <property type="entry name" value="DHH_sf"/>
</dbReference>
<evidence type="ECO:0000256" key="4">
    <source>
        <dbReference type="ARBA" id="ARBA00022801"/>
    </source>
</evidence>
<feature type="domain" description="DDH" evidence="6">
    <location>
        <begin position="74"/>
        <end position="230"/>
    </location>
</feature>
<dbReference type="Pfam" id="PF02272">
    <property type="entry name" value="DHHA1"/>
    <property type="match status" value="1"/>
</dbReference>